<evidence type="ECO:0000256" key="10">
    <source>
        <dbReference type="ARBA" id="ARBA00023285"/>
    </source>
</evidence>
<evidence type="ECO:0000256" key="7">
    <source>
        <dbReference type="ARBA" id="ARBA00022833"/>
    </source>
</evidence>
<evidence type="ECO:0000256" key="9">
    <source>
        <dbReference type="ARBA" id="ARBA00023154"/>
    </source>
</evidence>
<dbReference type="STRING" id="1120976.SAMN03080606_03233"/>
<evidence type="ECO:0000313" key="12">
    <source>
        <dbReference type="EMBL" id="SCY95265.1"/>
    </source>
</evidence>
<dbReference type="InterPro" id="IPR002933">
    <property type="entry name" value="Peptidase_M20"/>
</dbReference>
<dbReference type="Gene3D" id="3.30.70.360">
    <property type="match status" value="1"/>
</dbReference>
<dbReference type="GO" id="GO:0019877">
    <property type="term" value="P:diaminopimelate biosynthetic process"/>
    <property type="evidence" value="ECO:0007669"/>
    <property type="project" value="UniProtKB-KW"/>
</dbReference>
<dbReference type="CDD" id="cd08659">
    <property type="entry name" value="M20_ArgE_DapE-like"/>
    <property type="match status" value="1"/>
</dbReference>
<dbReference type="Proteomes" id="UP000198636">
    <property type="component" value="Unassembled WGS sequence"/>
</dbReference>
<evidence type="ECO:0000313" key="13">
    <source>
        <dbReference type="Proteomes" id="UP000198636"/>
    </source>
</evidence>
<comment type="cofactor">
    <cofactor evidence="2">
        <name>Zn(2+)</name>
        <dbReference type="ChEBI" id="CHEBI:29105"/>
    </cofactor>
</comment>
<evidence type="ECO:0000256" key="1">
    <source>
        <dbReference type="ARBA" id="ARBA00001941"/>
    </source>
</evidence>
<evidence type="ECO:0000256" key="2">
    <source>
        <dbReference type="ARBA" id="ARBA00001947"/>
    </source>
</evidence>
<organism evidence="12 13">
    <name type="scientific">Alkaliphilus peptidifermentans DSM 18978</name>
    <dbReference type="NCBI Taxonomy" id="1120976"/>
    <lineage>
        <taxon>Bacteria</taxon>
        <taxon>Bacillati</taxon>
        <taxon>Bacillota</taxon>
        <taxon>Clostridia</taxon>
        <taxon>Peptostreptococcales</taxon>
        <taxon>Natronincolaceae</taxon>
        <taxon>Alkaliphilus</taxon>
    </lineage>
</organism>
<dbReference type="InterPro" id="IPR010182">
    <property type="entry name" value="ArgE/DapE"/>
</dbReference>
<dbReference type="Gene3D" id="3.40.630.10">
    <property type="entry name" value="Zn peptidases"/>
    <property type="match status" value="2"/>
</dbReference>
<reference evidence="12 13" key="1">
    <citation type="submission" date="2016-10" db="EMBL/GenBank/DDBJ databases">
        <authorList>
            <person name="de Groot N.N."/>
        </authorList>
    </citation>
    <scope>NUCLEOTIDE SEQUENCE [LARGE SCALE GENOMIC DNA]</scope>
    <source>
        <strain evidence="12 13">DSM 18978</strain>
    </source>
</reference>
<dbReference type="InterPro" id="IPR050072">
    <property type="entry name" value="Peptidase_M20A"/>
</dbReference>
<dbReference type="AlphaFoldDB" id="A0A1G5K3N0"/>
<proteinExistence type="inferred from homology"/>
<evidence type="ECO:0000256" key="6">
    <source>
        <dbReference type="ARBA" id="ARBA00022801"/>
    </source>
</evidence>
<comment type="cofactor">
    <cofactor evidence="1">
        <name>Co(2+)</name>
        <dbReference type="ChEBI" id="CHEBI:48828"/>
    </cofactor>
</comment>
<protein>
    <submittedName>
        <fullName evidence="12">Acetylornithine deacetylase</fullName>
    </submittedName>
</protein>
<evidence type="ECO:0000256" key="3">
    <source>
        <dbReference type="ARBA" id="ARBA00006247"/>
    </source>
</evidence>
<sequence length="393" mass="43569">MHIKDLVSDEEVIEIAKKLISIESHKDVTKQEYNIAQWIQEKMTDEGIQSWTEEVVQDRPNVYAQIDGQDKQLALMFNGHTDTIPGFNMDYKAFEPFIKDNKLHGRGSVDMKGGIAAMLAAMIAVKRSNLKLSKGVIFAGVIDEEQCSKGTESIIKSTNIRPQMAVIGEPTELNVSVVHKGMEWIEVVFKGKSGHGSRPHEGINAIYIAAEFIQLIKNELAPKIEDRLYEKLGSGTINVGIVRGGNDPNIIPDECIVRIDRRYLPNETLEDIHKEIEVIANNAIEVTGGSFELRRMSDATASLGNTPHCIDIEETLVKESLMIVQSITGKNQVPKDFPGWSDAALLSNNLGTHCIVLGPGNINQAHANDEFCSIDEIIMATEIYFNLIKNLCS</sequence>
<keyword evidence="13" id="KW-1185">Reference proteome</keyword>
<comment type="similarity">
    <text evidence="3">Belongs to the peptidase M20A family.</text>
</comment>
<dbReference type="GO" id="GO:0009085">
    <property type="term" value="P:lysine biosynthetic process"/>
    <property type="evidence" value="ECO:0007669"/>
    <property type="project" value="UniProtKB-KW"/>
</dbReference>
<keyword evidence="8" id="KW-0220">Diaminopimelate biosynthesis</keyword>
<accession>A0A1G5K3N0</accession>
<dbReference type="SUPFAM" id="SSF55031">
    <property type="entry name" value="Bacterial exopeptidase dimerisation domain"/>
    <property type="match status" value="1"/>
</dbReference>
<dbReference type="OrthoDB" id="9792335at2"/>
<gene>
    <name evidence="12" type="ORF">SAMN03080606_03233</name>
</gene>
<keyword evidence="4" id="KW-0028">Amino-acid biosynthesis</keyword>
<evidence type="ECO:0000256" key="5">
    <source>
        <dbReference type="ARBA" id="ARBA00022723"/>
    </source>
</evidence>
<name>A0A1G5K3N0_9FIRM</name>
<keyword evidence="10" id="KW-0170">Cobalt</keyword>
<dbReference type="EMBL" id="FMUS01000023">
    <property type="protein sequence ID" value="SCY95265.1"/>
    <property type="molecule type" value="Genomic_DNA"/>
</dbReference>
<dbReference type="Pfam" id="PF01546">
    <property type="entry name" value="Peptidase_M20"/>
    <property type="match status" value="1"/>
</dbReference>
<feature type="domain" description="Peptidase M20 dimerisation" evidence="11">
    <location>
        <begin position="179"/>
        <end position="283"/>
    </location>
</feature>
<dbReference type="NCBIfam" id="TIGR01910">
    <property type="entry name" value="DapE-ArgE"/>
    <property type="match status" value="1"/>
</dbReference>
<keyword evidence="7" id="KW-0862">Zinc</keyword>
<dbReference type="InterPro" id="IPR011650">
    <property type="entry name" value="Peptidase_M20_dimer"/>
</dbReference>
<dbReference type="PANTHER" id="PTHR43808:SF8">
    <property type="entry name" value="PEPTIDASE M20 DIMERISATION DOMAIN-CONTAINING PROTEIN"/>
    <property type="match status" value="1"/>
</dbReference>
<dbReference type="PANTHER" id="PTHR43808">
    <property type="entry name" value="ACETYLORNITHINE DEACETYLASE"/>
    <property type="match status" value="1"/>
</dbReference>
<dbReference type="InterPro" id="IPR036264">
    <property type="entry name" value="Bact_exopeptidase_dim_dom"/>
</dbReference>
<dbReference type="SUPFAM" id="SSF53187">
    <property type="entry name" value="Zn-dependent exopeptidases"/>
    <property type="match status" value="1"/>
</dbReference>
<dbReference type="Pfam" id="PF07687">
    <property type="entry name" value="M20_dimer"/>
    <property type="match status" value="1"/>
</dbReference>
<dbReference type="RefSeq" id="WP_091545594.1">
    <property type="nucleotide sequence ID" value="NZ_FMUS01000023.1"/>
</dbReference>
<keyword evidence="9" id="KW-0457">Lysine biosynthesis</keyword>
<evidence type="ECO:0000256" key="4">
    <source>
        <dbReference type="ARBA" id="ARBA00022605"/>
    </source>
</evidence>
<dbReference type="GO" id="GO:0016787">
    <property type="term" value="F:hydrolase activity"/>
    <property type="evidence" value="ECO:0007669"/>
    <property type="project" value="UniProtKB-KW"/>
</dbReference>
<evidence type="ECO:0000259" key="11">
    <source>
        <dbReference type="Pfam" id="PF07687"/>
    </source>
</evidence>
<evidence type="ECO:0000256" key="8">
    <source>
        <dbReference type="ARBA" id="ARBA00022915"/>
    </source>
</evidence>
<keyword evidence="5" id="KW-0479">Metal-binding</keyword>
<keyword evidence="6" id="KW-0378">Hydrolase</keyword>
<dbReference type="GO" id="GO:0046872">
    <property type="term" value="F:metal ion binding"/>
    <property type="evidence" value="ECO:0007669"/>
    <property type="project" value="UniProtKB-KW"/>
</dbReference>